<dbReference type="InterPro" id="IPR027575">
    <property type="entry name" value="LD_lanti_pre"/>
</dbReference>
<proteinExistence type="predicted"/>
<keyword evidence="3" id="KW-1185">Reference proteome</keyword>
<reference evidence="3" key="1">
    <citation type="submission" date="2016-02" db="EMBL/GenBank/DDBJ databases">
        <authorList>
            <person name="Wibberg D."/>
        </authorList>
    </citation>
    <scope>NUCLEOTIDE SEQUENCE [LARGE SCALE GENOMIC DNA]</scope>
</reference>
<feature type="compositionally biased region" description="Polar residues" evidence="1">
    <location>
        <begin position="1"/>
        <end position="10"/>
    </location>
</feature>
<organism evidence="2 3">
    <name type="scientific">Candidatus Protofrankia californiensis</name>
    <dbReference type="NCBI Taxonomy" id="1839754"/>
    <lineage>
        <taxon>Bacteria</taxon>
        <taxon>Bacillati</taxon>
        <taxon>Actinomycetota</taxon>
        <taxon>Actinomycetes</taxon>
        <taxon>Frankiales</taxon>
        <taxon>Frankiaceae</taxon>
        <taxon>Protofrankia</taxon>
    </lineage>
</organism>
<feature type="compositionally biased region" description="Acidic residues" evidence="1">
    <location>
        <begin position="11"/>
        <end position="21"/>
    </location>
</feature>
<evidence type="ECO:0000313" key="3">
    <source>
        <dbReference type="Proteomes" id="UP000199013"/>
    </source>
</evidence>
<dbReference type="AlphaFoldDB" id="A0A1C3NY98"/>
<dbReference type="NCBIfam" id="TIGR04363">
    <property type="entry name" value="LD_lanti_pre"/>
    <property type="match status" value="1"/>
</dbReference>
<sequence length="59" mass="6149">MSAGSTMEMESQTDETAEVDPFDLDIRVIECGDEAASLINLTDDGCGSTCPKACATNMG</sequence>
<protein>
    <recommendedName>
        <fullName evidence="4">FxLD family lantipeptide</fullName>
    </recommendedName>
</protein>
<evidence type="ECO:0008006" key="4">
    <source>
        <dbReference type="Google" id="ProtNLM"/>
    </source>
</evidence>
<feature type="region of interest" description="Disordered" evidence="1">
    <location>
        <begin position="1"/>
        <end position="21"/>
    </location>
</feature>
<name>A0A1C3NY98_9ACTN</name>
<dbReference type="EMBL" id="FLUV01001177">
    <property type="protein sequence ID" value="SBW22517.1"/>
    <property type="molecule type" value="Genomic_DNA"/>
</dbReference>
<dbReference type="Proteomes" id="UP000199013">
    <property type="component" value="Unassembled WGS sequence"/>
</dbReference>
<gene>
    <name evidence="2" type="ORF">FDG2_2761</name>
</gene>
<evidence type="ECO:0000256" key="1">
    <source>
        <dbReference type="SAM" id="MobiDB-lite"/>
    </source>
</evidence>
<accession>A0A1C3NY98</accession>
<evidence type="ECO:0000313" key="2">
    <source>
        <dbReference type="EMBL" id="SBW22517.1"/>
    </source>
</evidence>